<keyword evidence="1" id="KW-0282">Flagellum</keyword>
<comment type="caution">
    <text evidence="1">The sequence shown here is derived from an EMBL/GenBank/DDBJ whole genome shotgun (WGS) entry which is preliminary data.</text>
</comment>
<dbReference type="OrthoDB" id="9810361at2"/>
<protein>
    <submittedName>
        <fullName evidence="1">Flagellin N-methylase</fullName>
    </submittedName>
</protein>
<keyword evidence="1" id="KW-0966">Cell projection</keyword>
<keyword evidence="1" id="KW-0808">Transferase</keyword>
<accession>A0A5C6FVN0</accession>
<sequence>MPESDRSNSDSPAPWYADGLRFTCTQCGYCCSGDPGFVFVNHDEIRGMAGAMDLDVDAFEEQFVRRVGRRRSLKEYADGDCILLDPKTRRCMVYQSRPIQCRTWPFWSSNLVSPDDWRETCAECPGAGTGQLYTLDQIETAKNAKRV</sequence>
<dbReference type="GO" id="GO:0032259">
    <property type="term" value="P:methylation"/>
    <property type="evidence" value="ECO:0007669"/>
    <property type="project" value="UniProtKB-KW"/>
</dbReference>
<dbReference type="PANTHER" id="PTHR35866">
    <property type="entry name" value="PUTATIVE-RELATED"/>
    <property type="match status" value="1"/>
</dbReference>
<keyword evidence="1" id="KW-0969">Cilium</keyword>
<dbReference type="Pfam" id="PF03692">
    <property type="entry name" value="CxxCxxCC"/>
    <property type="match status" value="1"/>
</dbReference>
<dbReference type="InterPro" id="IPR005358">
    <property type="entry name" value="Puta_zinc/iron-chelating_dom"/>
</dbReference>
<gene>
    <name evidence="1" type="ORF">V7x_19700</name>
</gene>
<dbReference type="Proteomes" id="UP000316476">
    <property type="component" value="Unassembled WGS sequence"/>
</dbReference>
<keyword evidence="1" id="KW-0489">Methyltransferase</keyword>
<proteinExistence type="predicted"/>
<evidence type="ECO:0000313" key="1">
    <source>
        <dbReference type="EMBL" id="TWU66404.1"/>
    </source>
</evidence>
<dbReference type="EMBL" id="SJPZ01000001">
    <property type="protein sequence ID" value="TWU66404.1"/>
    <property type="molecule type" value="Genomic_DNA"/>
</dbReference>
<name>A0A5C6FVN0_9PLAN</name>
<dbReference type="AlphaFoldDB" id="A0A5C6FVN0"/>
<dbReference type="GO" id="GO:0008168">
    <property type="term" value="F:methyltransferase activity"/>
    <property type="evidence" value="ECO:0007669"/>
    <property type="project" value="UniProtKB-KW"/>
</dbReference>
<dbReference type="RefSeq" id="WP_146413038.1">
    <property type="nucleotide sequence ID" value="NZ_SJPZ01000001.1"/>
</dbReference>
<organism evidence="1 2">
    <name type="scientific">Crateriforma conspicua</name>
    <dbReference type="NCBI Taxonomy" id="2527996"/>
    <lineage>
        <taxon>Bacteria</taxon>
        <taxon>Pseudomonadati</taxon>
        <taxon>Planctomycetota</taxon>
        <taxon>Planctomycetia</taxon>
        <taxon>Planctomycetales</taxon>
        <taxon>Planctomycetaceae</taxon>
        <taxon>Crateriforma</taxon>
    </lineage>
</organism>
<reference evidence="1 2" key="1">
    <citation type="submission" date="2019-02" db="EMBL/GenBank/DDBJ databases">
        <title>Deep-cultivation of Planctomycetes and their phenomic and genomic characterization uncovers novel biology.</title>
        <authorList>
            <person name="Wiegand S."/>
            <person name="Jogler M."/>
            <person name="Boedeker C."/>
            <person name="Pinto D."/>
            <person name="Vollmers J."/>
            <person name="Rivas-Marin E."/>
            <person name="Kohn T."/>
            <person name="Peeters S.H."/>
            <person name="Heuer A."/>
            <person name="Rast P."/>
            <person name="Oberbeckmann S."/>
            <person name="Bunk B."/>
            <person name="Jeske O."/>
            <person name="Meyerdierks A."/>
            <person name="Storesund J.E."/>
            <person name="Kallscheuer N."/>
            <person name="Luecker S."/>
            <person name="Lage O.M."/>
            <person name="Pohl T."/>
            <person name="Merkel B.J."/>
            <person name="Hornburger P."/>
            <person name="Mueller R.-W."/>
            <person name="Bruemmer F."/>
            <person name="Labrenz M."/>
            <person name="Spormann A.M."/>
            <person name="Op Den Camp H."/>
            <person name="Overmann J."/>
            <person name="Amann R."/>
            <person name="Jetten M.S.M."/>
            <person name="Mascher T."/>
            <person name="Medema M.H."/>
            <person name="Devos D.P."/>
            <person name="Kaster A.-K."/>
            <person name="Ovreas L."/>
            <person name="Rohde M."/>
            <person name="Galperin M.Y."/>
            <person name="Jogler C."/>
        </authorList>
    </citation>
    <scope>NUCLEOTIDE SEQUENCE [LARGE SCALE GENOMIC DNA]</scope>
    <source>
        <strain evidence="1 2">V7</strain>
    </source>
</reference>
<dbReference type="PANTHER" id="PTHR35866:SF1">
    <property type="entry name" value="YKGJ FAMILY CYSTEINE CLUSTER PROTEIN"/>
    <property type="match status" value="1"/>
</dbReference>
<evidence type="ECO:0000313" key="2">
    <source>
        <dbReference type="Proteomes" id="UP000316476"/>
    </source>
</evidence>